<evidence type="ECO:0000256" key="1">
    <source>
        <dbReference type="SAM" id="MobiDB-lite"/>
    </source>
</evidence>
<reference evidence="2" key="1">
    <citation type="journal article" date="2020" name="Stud. Mycol.">
        <title>101 Dothideomycetes genomes: a test case for predicting lifestyles and emergence of pathogens.</title>
        <authorList>
            <person name="Haridas S."/>
            <person name="Albert R."/>
            <person name="Binder M."/>
            <person name="Bloem J."/>
            <person name="Labutti K."/>
            <person name="Salamov A."/>
            <person name="Andreopoulos B."/>
            <person name="Baker S."/>
            <person name="Barry K."/>
            <person name="Bills G."/>
            <person name="Bluhm B."/>
            <person name="Cannon C."/>
            <person name="Castanera R."/>
            <person name="Culley D."/>
            <person name="Daum C."/>
            <person name="Ezra D."/>
            <person name="Gonzalez J."/>
            <person name="Henrissat B."/>
            <person name="Kuo A."/>
            <person name="Liang C."/>
            <person name="Lipzen A."/>
            <person name="Lutzoni F."/>
            <person name="Magnuson J."/>
            <person name="Mondo S."/>
            <person name="Nolan M."/>
            <person name="Ohm R."/>
            <person name="Pangilinan J."/>
            <person name="Park H.-J."/>
            <person name="Ramirez L."/>
            <person name="Alfaro M."/>
            <person name="Sun H."/>
            <person name="Tritt A."/>
            <person name="Yoshinaga Y."/>
            <person name="Zwiers L.-H."/>
            <person name="Turgeon B."/>
            <person name="Goodwin S."/>
            <person name="Spatafora J."/>
            <person name="Crous P."/>
            <person name="Grigoriev I."/>
        </authorList>
    </citation>
    <scope>NUCLEOTIDE SEQUENCE</scope>
    <source>
        <strain evidence="2">CBS 269.34</strain>
    </source>
</reference>
<keyword evidence="3" id="KW-1185">Reference proteome</keyword>
<feature type="region of interest" description="Disordered" evidence="1">
    <location>
        <begin position="221"/>
        <end position="267"/>
    </location>
</feature>
<dbReference type="Proteomes" id="UP000799750">
    <property type="component" value="Unassembled WGS sequence"/>
</dbReference>
<gene>
    <name evidence="2" type="ORF">BU16DRAFT_562430</name>
</gene>
<organism evidence="2 3">
    <name type="scientific">Lophium mytilinum</name>
    <dbReference type="NCBI Taxonomy" id="390894"/>
    <lineage>
        <taxon>Eukaryota</taxon>
        <taxon>Fungi</taxon>
        <taxon>Dikarya</taxon>
        <taxon>Ascomycota</taxon>
        <taxon>Pezizomycotina</taxon>
        <taxon>Dothideomycetes</taxon>
        <taxon>Pleosporomycetidae</taxon>
        <taxon>Mytilinidiales</taxon>
        <taxon>Mytilinidiaceae</taxon>
        <taxon>Lophium</taxon>
    </lineage>
</organism>
<feature type="compositionally biased region" description="Basic and acidic residues" evidence="1">
    <location>
        <begin position="34"/>
        <end position="45"/>
    </location>
</feature>
<dbReference type="EMBL" id="MU004190">
    <property type="protein sequence ID" value="KAF2494802.1"/>
    <property type="molecule type" value="Genomic_DNA"/>
</dbReference>
<evidence type="ECO:0000313" key="3">
    <source>
        <dbReference type="Proteomes" id="UP000799750"/>
    </source>
</evidence>
<feature type="region of interest" description="Disordered" evidence="1">
    <location>
        <begin position="1"/>
        <end position="67"/>
    </location>
</feature>
<dbReference type="AlphaFoldDB" id="A0A6A6QRJ3"/>
<accession>A0A6A6QRJ3</accession>
<name>A0A6A6QRJ3_9PEZI</name>
<sequence length="543" mass="61503">MPFTRSAIPTLSKALPSMGAKPMARPARQAPLRQETRERLMERAAARNSRARPWAQRPVNTCPPPPPSRIIPAVKTLLAEKQAQAGNRAKFLPPRAPKTVEQVPLTVKTVAVRPPRAIMRTTQVSTTPNRAPAPASPIVTLSPRYSLGAYCAALQRERDSRPIFSGPEWDNIGRRSIGRGPSSFSEFSDALRRLGADLERLERREEPEIVEESTFVCVGDAPADSRELSSRGSIAQEQEQEADSVSESTSPYHRRDSSPFVVDVEEQSRRESSPFIVAVEEEHDAETEDSVWEDDPLCDCSLISYSKHVVDIPEDSVWEDDSLCDGSIISYSIRVVEIPEDTVTKFTVPTRPVNPAKPCPRNLAMSRSLEWRKGILKAAVTSSANSLPQGRVRWADEVSQPLCQVREFDFTEDDRQQRMVRMEHLYGTLVSWRRIDNDDFERRLFSCPETAGFVTCGRFDDDDVLRVEYYPSRGFLHRYAQVQLYYRNNRLAYGDWQEYYGNKSRTTTLFGVGRSPDEMFTHNIGKSGKRQITHKQKQYYAAS</sequence>
<dbReference type="OrthoDB" id="10504699at2759"/>
<evidence type="ECO:0000313" key="2">
    <source>
        <dbReference type="EMBL" id="KAF2494802.1"/>
    </source>
</evidence>
<proteinExistence type="predicted"/>
<protein>
    <submittedName>
        <fullName evidence="2">Uncharacterized protein</fullName>
    </submittedName>
</protein>